<accession>A0A154UZK2</accession>
<reference evidence="2 3" key="1">
    <citation type="submission" date="2016-01" db="EMBL/GenBank/DDBJ databases">
        <title>Draft genome sequence of Clavibacter michiganensis subsp. tessellarius DOAB 609.</title>
        <authorList>
            <person name="Tambong J.T."/>
        </authorList>
    </citation>
    <scope>NUCLEOTIDE SEQUENCE [LARGE SCALE GENOMIC DNA]</scope>
    <source>
        <strain evidence="2 3">DOAB 609</strain>
    </source>
</reference>
<feature type="transmembrane region" description="Helical" evidence="1">
    <location>
        <begin position="70"/>
        <end position="94"/>
    </location>
</feature>
<name>A0A154UZK2_9MICO</name>
<dbReference type="Proteomes" id="UP000076218">
    <property type="component" value="Unassembled WGS sequence"/>
</dbReference>
<feature type="transmembrane region" description="Helical" evidence="1">
    <location>
        <begin position="192"/>
        <end position="217"/>
    </location>
</feature>
<gene>
    <name evidence="2" type="ORF">AWH51_12675</name>
</gene>
<feature type="transmembrane region" description="Helical" evidence="1">
    <location>
        <begin position="250"/>
        <end position="272"/>
    </location>
</feature>
<feature type="transmembrane region" description="Helical" evidence="1">
    <location>
        <begin position="40"/>
        <end position="58"/>
    </location>
</feature>
<evidence type="ECO:0000313" key="2">
    <source>
        <dbReference type="EMBL" id="KZC94562.1"/>
    </source>
</evidence>
<dbReference type="RefSeq" id="WP_063072079.1">
    <property type="nucleotide sequence ID" value="NZ_LQXA01000040.1"/>
</dbReference>
<evidence type="ECO:0000256" key="1">
    <source>
        <dbReference type="SAM" id="Phobius"/>
    </source>
</evidence>
<proteinExistence type="predicted"/>
<keyword evidence="1" id="KW-1133">Transmembrane helix</keyword>
<comment type="caution">
    <text evidence="2">The sequence shown here is derived from an EMBL/GenBank/DDBJ whole genome shotgun (WGS) entry which is preliminary data.</text>
</comment>
<evidence type="ECO:0008006" key="4">
    <source>
        <dbReference type="Google" id="ProtNLM"/>
    </source>
</evidence>
<feature type="transmembrane region" description="Helical" evidence="1">
    <location>
        <begin position="155"/>
        <end position="180"/>
    </location>
</feature>
<keyword evidence="1" id="KW-0812">Transmembrane</keyword>
<dbReference type="OrthoDB" id="9975474at2"/>
<feature type="transmembrane region" description="Helical" evidence="1">
    <location>
        <begin position="124"/>
        <end position="149"/>
    </location>
</feature>
<organism evidence="2 3">
    <name type="scientific">Clavibacter tessellarius</name>
    <dbReference type="NCBI Taxonomy" id="31965"/>
    <lineage>
        <taxon>Bacteria</taxon>
        <taxon>Bacillati</taxon>
        <taxon>Actinomycetota</taxon>
        <taxon>Actinomycetes</taxon>
        <taxon>Micrococcales</taxon>
        <taxon>Microbacteriaceae</taxon>
        <taxon>Clavibacter</taxon>
    </lineage>
</organism>
<dbReference type="EMBL" id="LQXA01000040">
    <property type="protein sequence ID" value="KZC94562.1"/>
    <property type="molecule type" value="Genomic_DNA"/>
</dbReference>
<keyword evidence="1" id="KW-0472">Membrane</keyword>
<dbReference type="AlphaFoldDB" id="A0A154UZK2"/>
<evidence type="ECO:0000313" key="3">
    <source>
        <dbReference type="Proteomes" id="UP000076218"/>
    </source>
</evidence>
<protein>
    <recommendedName>
        <fullName evidence="4">ABC-2 family transporter protein</fullName>
    </recommendedName>
</protein>
<sequence>MSASHGTATATATASRGQRWAHVASAELHRSVQRGALRGGLIWAAGLALLAGAGARAFTGAFADPTADGAALVLTLPIELAATVFGVAFALAVLGNASRDTTDGTVLTSLALVPRRGRLLSARAVAPTALGALGVLGVAAVLAAVHLIADGPSPATVSALLVATAVATLTTAAVVLLVFLTATVLRRGAAAMAVFMLVVLVLPIAVSVLTVVGPVPLRGPADVLLAVLPGTLALKAMSTATIAAEGPATVLAGLAGLVAWCGAAGLLAARALSREGDG</sequence>
<dbReference type="STRING" id="31965.AWH51_12675"/>